<proteinExistence type="predicted"/>
<dbReference type="AlphaFoldDB" id="L7JXC0"/>
<gene>
    <name evidence="3" type="ORF">THOM_1343</name>
</gene>
<keyword evidence="2" id="KW-0732">Signal</keyword>
<dbReference type="HOGENOM" id="CLU_1579611_0_0_1"/>
<accession>L7JXC0</accession>
<dbReference type="VEuPathDB" id="MicrosporidiaDB:THOM_1343"/>
<protein>
    <submittedName>
        <fullName evidence="3">Uncharacterized protein</fullName>
    </submittedName>
</protein>
<feature type="transmembrane region" description="Helical" evidence="1">
    <location>
        <begin position="144"/>
        <end position="168"/>
    </location>
</feature>
<keyword evidence="1" id="KW-0472">Membrane</keyword>
<feature type="chain" id="PRO_5003978852" evidence="2">
    <location>
        <begin position="19"/>
        <end position="169"/>
    </location>
</feature>
<evidence type="ECO:0000256" key="2">
    <source>
        <dbReference type="SAM" id="SignalP"/>
    </source>
</evidence>
<evidence type="ECO:0000313" key="3">
    <source>
        <dbReference type="EMBL" id="ELQ75671.1"/>
    </source>
</evidence>
<name>L7JXC0_TRAHO</name>
<sequence length="169" mass="19738">MLLLILILRLIQCGTNNSLENNPIMDIAFSKNSEQEGYEIEIFLKREINTDVIFITGTETPEDENSYTVVKVVDIKSDSEEMKNTIHIPLKGSDLKLKEKTYSIQINERGHIYHTEPFKFDCEDCRYKLSREIKKKNCWGKFRYIIIGVILFMVIVIALLSIVVYKFYS</sequence>
<keyword evidence="1" id="KW-0812">Transmembrane</keyword>
<keyword evidence="1" id="KW-1133">Transmembrane helix</keyword>
<dbReference type="InParanoid" id="L7JXC0"/>
<reference evidence="3 4" key="1">
    <citation type="journal article" date="2012" name="PLoS Pathog.">
        <title>The genome of the obligate intracellular parasite Trachipleistophora hominis: new insights into microsporidian genome dynamics and reductive evolution.</title>
        <authorList>
            <person name="Heinz E."/>
            <person name="Williams T.A."/>
            <person name="Nakjang S."/>
            <person name="Noel C.J."/>
            <person name="Swan D.C."/>
            <person name="Goldberg A.V."/>
            <person name="Harris S.R."/>
            <person name="Weinmaier T."/>
            <person name="Markert S."/>
            <person name="Becher D."/>
            <person name="Bernhardt J."/>
            <person name="Dagan T."/>
            <person name="Hacker C."/>
            <person name="Lucocq J.M."/>
            <person name="Schweder T."/>
            <person name="Rattei T."/>
            <person name="Hall N."/>
            <person name="Hirt R.P."/>
            <person name="Embley T.M."/>
        </authorList>
    </citation>
    <scope>NUCLEOTIDE SEQUENCE [LARGE SCALE GENOMIC DNA]</scope>
</reference>
<dbReference type="Proteomes" id="UP000011185">
    <property type="component" value="Unassembled WGS sequence"/>
</dbReference>
<evidence type="ECO:0000256" key="1">
    <source>
        <dbReference type="SAM" id="Phobius"/>
    </source>
</evidence>
<dbReference type="EMBL" id="JH993935">
    <property type="protein sequence ID" value="ELQ75671.1"/>
    <property type="molecule type" value="Genomic_DNA"/>
</dbReference>
<evidence type="ECO:0000313" key="4">
    <source>
        <dbReference type="Proteomes" id="UP000011185"/>
    </source>
</evidence>
<keyword evidence="4" id="KW-1185">Reference proteome</keyword>
<organism evidence="3 4">
    <name type="scientific">Trachipleistophora hominis</name>
    <name type="common">Microsporidian parasite</name>
    <dbReference type="NCBI Taxonomy" id="72359"/>
    <lineage>
        <taxon>Eukaryota</taxon>
        <taxon>Fungi</taxon>
        <taxon>Fungi incertae sedis</taxon>
        <taxon>Microsporidia</taxon>
        <taxon>Pleistophoridae</taxon>
        <taxon>Trachipleistophora</taxon>
    </lineage>
</organism>
<feature type="signal peptide" evidence="2">
    <location>
        <begin position="1"/>
        <end position="18"/>
    </location>
</feature>